<dbReference type="RefSeq" id="WP_143172618.1">
    <property type="nucleotide sequence ID" value="NZ_FRBI01000030.1"/>
</dbReference>
<dbReference type="EMBL" id="FRBI01000030">
    <property type="protein sequence ID" value="SHN26445.1"/>
    <property type="molecule type" value="Genomic_DNA"/>
</dbReference>
<feature type="compositionally biased region" description="Basic and acidic residues" evidence="1">
    <location>
        <begin position="107"/>
        <end position="119"/>
    </location>
</feature>
<sequence>MRVIDWVALGRSSVALVTDRVLRALLTLGTVATGVTQPGWLKARGEHWWEGAAPAKGTGPRSLVAAAGAESGTLRDRGLLRKLRSLRGSQDLPRLGETASTYEDAAPDWHPERRSANDS</sequence>
<evidence type="ECO:0000313" key="2">
    <source>
        <dbReference type="EMBL" id="SHN26445.1"/>
    </source>
</evidence>
<name>A0A1M7Q7I1_9ACTN</name>
<feature type="region of interest" description="Disordered" evidence="1">
    <location>
        <begin position="91"/>
        <end position="119"/>
    </location>
</feature>
<dbReference type="OrthoDB" id="9934709at2"/>
<keyword evidence="3" id="KW-1185">Reference proteome</keyword>
<protein>
    <submittedName>
        <fullName evidence="2">Uncharacterized protein</fullName>
    </submittedName>
</protein>
<organism evidence="2 3">
    <name type="scientific">Actinacidiphila paucisporea</name>
    <dbReference type="NCBI Taxonomy" id="310782"/>
    <lineage>
        <taxon>Bacteria</taxon>
        <taxon>Bacillati</taxon>
        <taxon>Actinomycetota</taxon>
        <taxon>Actinomycetes</taxon>
        <taxon>Kitasatosporales</taxon>
        <taxon>Streptomycetaceae</taxon>
        <taxon>Actinacidiphila</taxon>
    </lineage>
</organism>
<evidence type="ECO:0000313" key="3">
    <source>
        <dbReference type="Proteomes" id="UP000184111"/>
    </source>
</evidence>
<gene>
    <name evidence="2" type="ORF">SAMN05216499_13018</name>
</gene>
<reference evidence="2 3" key="1">
    <citation type="submission" date="2016-11" db="EMBL/GenBank/DDBJ databases">
        <authorList>
            <person name="Jaros S."/>
            <person name="Januszkiewicz K."/>
            <person name="Wedrychowicz H."/>
        </authorList>
    </citation>
    <scope>NUCLEOTIDE SEQUENCE [LARGE SCALE GENOMIC DNA]</scope>
    <source>
        <strain evidence="2 3">CGMCC 4.2025</strain>
    </source>
</reference>
<dbReference type="AlphaFoldDB" id="A0A1M7Q7I1"/>
<evidence type="ECO:0000256" key="1">
    <source>
        <dbReference type="SAM" id="MobiDB-lite"/>
    </source>
</evidence>
<accession>A0A1M7Q7I1</accession>
<proteinExistence type="predicted"/>
<dbReference type="Proteomes" id="UP000184111">
    <property type="component" value="Unassembled WGS sequence"/>
</dbReference>